<evidence type="ECO:0000313" key="3">
    <source>
        <dbReference type="Proteomes" id="UP000017127"/>
    </source>
</evidence>
<dbReference type="Proteomes" id="UP000017127">
    <property type="component" value="Unassembled WGS sequence"/>
</dbReference>
<feature type="transmembrane region" description="Helical" evidence="1">
    <location>
        <begin position="35"/>
        <end position="58"/>
    </location>
</feature>
<feature type="transmembrane region" description="Helical" evidence="1">
    <location>
        <begin position="65"/>
        <end position="89"/>
    </location>
</feature>
<dbReference type="RefSeq" id="WP_023066830.1">
    <property type="nucleotide sequence ID" value="NZ_AUZM01000028.1"/>
</dbReference>
<proteinExistence type="predicted"/>
<keyword evidence="1" id="KW-0812">Transmembrane</keyword>
<dbReference type="AlphaFoldDB" id="U7QIP3"/>
<name>U7QIP3_9CYAN</name>
<keyword evidence="1" id="KW-0472">Membrane</keyword>
<feature type="transmembrane region" description="Helical" evidence="1">
    <location>
        <begin position="281"/>
        <end position="299"/>
    </location>
</feature>
<feature type="transmembrane region" description="Helical" evidence="1">
    <location>
        <begin position="152"/>
        <end position="171"/>
    </location>
</feature>
<accession>U7QIP3</accession>
<sequence length="1209" mass="135851">METAFDQFWSLVWGTLTLNPEVYTQISTISGGKTVALTIVIIAGLSQAIGQCVVLFINRVKPLRFFFSLGIAAILFVFAYIFWAISVWLGSHLLSGTRLTELELIAVLRTLGLSYAPLLFSFLTGLPYFGIPIFILLSLWSLLAEIVGLQTLINLGTWEAFVCAGMGWVVFQSLQRTVGRPIVALGRWIQNKVAGTQLVTDRQGLEQIVLAGNPTTLKDVSNEVLIEASTTVKSGRSPRKLLRWQLILIAFFVFAVVIFLSTNSPSNIFTWYRTLGVTVKLILNLIGISLVALFISILLTPLEALGWWAGWYGTEPLEYLGSPVETISSSTQIDRYIMYLDGINQGSSEYLPSVQQLLNELASGLPKNVLIVQGIMPYSVNNQSLSENYQVGFLWRIIESISLKNPANPIGLIINIRNIVAVAISADPRYGPIQNQGLAQVLFNSLVSFGYPVGSQTPVTLIGYSGGGQMSMGAVSYLKQTLNAPIEVISLAGVMSGNTGAMQVEQLYHLVGDKDTVEPLGPIMFPGRWPLWFLSYWNCAKRRGKISLISLGPVGHNGFEGPMAAETFLPDGRTHLQQTVDIITGILLKDWEKTGLDPEKFKRISNYERYKKALFNQPSYYPLHQSINREYYQPVGTWIGRLILPPVEERQKIKGVWLEIYQASHANQHRIGQIVNLRWHHETRVQTYVKLVTQDVNFIDQAYLSQRQGNIHPERIKGWQKVDPLESLAGALPEDDIIVKLPDPVRVEDNGSERPSVYINRDPIQIIGRFYGLVKIVQFKGGDLFAVRHYNRQSKQFDRLEEIVYIPTVIANRNGVFPSSNYELEKSPLNSSGWYIYGAKNSQGMFVVEAIAPRSLFSVKPDRVIKGKKATLNFMNFHAWDNTVENKGHAYTTFLNPEIENNINKKSQDWQEGEQALLMHVFGGIGGKNPEFSPFGIYFGHFAFGFAKVIRDPLSGELRFDIEYRQIYTHNSSGITSGTLDWTRYMGARQWGWLGCRPTCDILVKFSPLTEDYDFDGLTFSPLNYVMNELEIMAARYRIGDGTGTTFVSAINSCVQDSSQAFYTALSRMMAEIELNPLIMKWLKEHPQHEQTQRFILLVDLVKNLQRYLTPIKKVRPDWRYNISTLGSFPLETPGETLLKVIASWRTLLPRWTCDQVAMIFLQLGASLLLIRTNQVGGNDPSLQPIAPTDFSISVPKIKQSKHIHKAIG</sequence>
<organism evidence="2 3">
    <name type="scientific">Lyngbya aestuarii BL J</name>
    <dbReference type="NCBI Taxonomy" id="1348334"/>
    <lineage>
        <taxon>Bacteria</taxon>
        <taxon>Bacillati</taxon>
        <taxon>Cyanobacteriota</taxon>
        <taxon>Cyanophyceae</taxon>
        <taxon>Oscillatoriophycideae</taxon>
        <taxon>Oscillatoriales</taxon>
        <taxon>Microcoleaceae</taxon>
        <taxon>Lyngbya</taxon>
    </lineage>
</organism>
<gene>
    <name evidence="2" type="ORF">M595_3100</name>
</gene>
<protein>
    <submittedName>
        <fullName evidence="2">Putative membrane protein</fullName>
    </submittedName>
</protein>
<feature type="transmembrane region" description="Helical" evidence="1">
    <location>
        <begin position="241"/>
        <end position="260"/>
    </location>
</feature>
<reference evidence="2 3" key="1">
    <citation type="journal article" date="2013" name="Front. Microbiol.">
        <title>Comparative genomic analyses of the cyanobacterium, Lyngbya aestuarii BL J, a powerful hydrogen producer.</title>
        <authorList>
            <person name="Kothari A."/>
            <person name="Vaughn M."/>
            <person name="Garcia-Pichel F."/>
        </authorList>
    </citation>
    <scope>NUCLEOTIDE SEQUENCE [LARGE SCALE GENOMIC DNA]</scope>
    <source>
        <strain evidence="2 3">BL J</strain>
    </source>
</reference>
<keyword evidence="3" id="KW-1185">Reference proteome</keyword>
<evidence type="ECO:0000256" key="1">
    <source>
        <dbReference type="SAM" id="Phobius"/>
    </source>
</evidence>
<comment type="caution">
    <text evidence="2">The sequence shown here is derived from an EMBL/GenBank/DDBJ whole genome shotgun (WGS) entry which is preliminary data.</text>
</comment>
<evidence type="ECO:0000313" key="2">
    <source>
        <dbReference type="EMBL" id="ERT06930.1"/>
    </source>
</evidence>
<dbReference type="OrthoDB" id="5141003at2"/>
<dbReference type="EMBL" id="AUZM01000028">
    <property type="protein sequence ID" value="ERT06930.1"/>
    <property type="molecule type" value="Genomic_DNA"/>
</dbReference>
<feature type="transmembrane region" description="Helical" evidence="1">
    <location>
        <begin position="118"/>
        <end position="140"/>
    </location>
</feature>
<dbReference type="PATRIC" id="fig|1348334.3.peg.3001"/>
<keyword evidence="1" id="KW-1133">Transmembrane helix</keyword>